<name>X0V4B0_9ZZZZ</name>
<gene>
    <name evidence="2" type="ORF">S01H1_40604</name>
</gene>
<evidence type="ECO:0000256" key="1">
    <source>
        <dbReference type="SAM" id="MobiDB-lite"/>
    </source>
</evidence>
<reference evidence="2" key="1">
    <citation type="journal article" date="2014" name="Front. Microbiol.">
        <title>High frequency of phylogenetically diverse reductive dehalogenase-homologous genes in deep subseafloor sedimentary metagenomes.</title>
        <authorList>
            <person name="Kawai M."/>
            <person name="Futagami T."/>
            <person name="Toyoda A."/>
            <person name="Takaki Y."/>
            <person name="Nishi S."/>
            <person name="Hori S."/>
            <person name="Arai W."/>
            <person name="Tsubouchi T."/>
            <person name="Morono Y."/>
            <person name="Uchiyama I."/>
            <person name="Ito T."/>
            <person name="Fujiyama A."/>
            <person name="Inagaki F."/>
            <person name="Takami H."/>
        </authorList>
    </citation>
    <scope>NUCLEOTIDE SEQUENCE</scope>
    <source>
        <strain evidence="2">Expedition CK06-06</strain>
    </source>
</reference>
<feature type="region of interest" description="Disordered" evidence="1">
    <location>
        <begin position="1"/>
        <end position="28"/>
    </location>
</feature>
<protein>
    <submittedName>
        <fullName evidence="2">Uncharacterized protein</fullName>
    </submittedName>
</protein>
<dbReference type="EMBL" id="BARS01025719">
    <property type="protein sequence ID" value="GAG07358.1"/>
    <property type="molecule type" value="Genomic_DNA"/>
</dbReference>
<proteinExistence type="predicted"/>
<dbReference type="AlphaFoldDB" id="X0V4B0"/>
<comment type="caution">
    <text evidence="2">The sequence shown here is derived from an EMBL/GenBank/DDBJ whole genome shotgun (WGS) entry which is preliminary data.</text>
</comment>
<sequence length="57" mass="6684">MRRLAVRVRPRVPKKTHLEPPADNGQPKSAEEFLAELRFEKRNLLAELPVKLERVPR</sequence>
<feature type="compositionally biased region" description="Basic residues" evidence="1">
    <location>
        <begin position="1"/>
        <end position="15"/>
    </location>
</feature>
<evidence type="ECO:0000313" key="2">
    <source>
        <dbReference type="EMBL" id="GAG07358.1"/>
    </source>
</evidence>
<organism evidence="2">
    <name type="scientific">marine sediment metagenome</name>
    <dbReference type="NCBI Taxonomy" id="412755"/>
    <lineage>
        <taxon>unclassified sequences</taxon>
        <taxon>metagenomes</taxon>
        <taxon>ecological metagenomes</taxon>
    </lineage>
</organism>
<accession>X0V4B0</accession>